<comment type="caution">
    <text evidence="1">The sequence shown here is derived from an EMBL/GenBank/DDBJ whole genome shotgun (WGS) entry which is preliminary data.</text>
</comment>
<proteinExistence type="predicted"/>
<organism evidence="1">
    <name type="scientific">marine sediment metagenome</name>
    <dbReference type="NCBI Taxonomy" id="412755"/>
    <lineage>
        <taxon>unclassified sequences</taxon>
        <taxon>metagenomes</taxon>
        <taxon>ecological metagenomes</taxon>
    </lineage>
</organism>
<reference evidence="1" key="1">
    <citation type="journal article" date="2015" name="Nature">
        <title>Complex archaea that bridge the gap between prokaryotes and eukaryotes.</title>
        <authorList>
            <person name="Spang A."/>
            <person name="Saw J.H."/>
            <person name="Jorgensen S.L."/>
            <person name="Zaremba-Niedzwiedzka K."/>
            <person name="Martijn J."/>
            <person name="Lind A.E."/>
            <person name="van Eijk R."/>
            <person name="Schleper C."/>
            <person name="Guy L."/>
            <person name="Ettema T.J."/>
        </authorList>
    </citation>
    <scope>NUCLEOTIDE SEQUENCE</scope>
</reference>
<dbReference type="EMBL" id="LAZR01050572">
    <property type="protein sequence ID" value="KKK87060.1"/>
    <property type="molecule type" value="Genomic_DNA"/>
</dbReference>
<evidence type="ECO:0000313" key="1">
    <source>
        <dbReference type="EMBL" id="KKK87060.1"/>
    </source>
</evidence>
<accession>A0A0F8ZLZ4</accession>
<protein>
    <submittedName>
        <fullName evidence="1">Uncharacterized protein</fullName>
    </submittedName>
</protein>
<dbReference type="AlphaFoldDB" id="A0A0F8ZLZ4"/>
<gene>
    <name evidence="1" type="ORF">LCGC14_2757020</name>
</gene>
<sequence>MTHKKIKPGLRLPSLELSEDQMVEELAEIQRLARLTLEATAARPYDQSIHEKTCNDLFKKMKWLALKGDGT</sequence>
<name>A0A0F8ZLZ4_9ZZZZ</name>